<feature type="region of interest" description="Disordered" evidence="6">
    <location>
        <begin position="383"/>
        <end position="408"/>
    </location>
</feature>
<organism evidence="9">
    <name type="scientific">Hymenolepis diminuta</name>
    <name type="common">Rat tapeworm</name>
    <dbReference type="NCBI Taxonomy" id="6216"/>
    <lineage>
        <taxon>Eukaryota</taxon>
        <taxon>Metazoa</taxon>
        <taxon>Spiralia</taxon>
        <taxon>Lophotrochozoa</taxon>
        <taxon>Platyhelminthes</taxon>
        <taxon>Cestoda</taxon>
        <taxon>Eucestoda</taxon>
        <taxon>Cyclophyllidea</taxon>
        <taxon>Hymenolepididae</taxon>
        <taxon>Hymenolepis</taxon>
    </lineage>
</organism>
<evidence type="ECO:0000256" key="4">
    <source>
        <dbReference type="ARBA" id="ARBA00022658"/>
    </source>
</evidence>
<dbReference type="PANTHER" id="PTHR12425">
    <property type="entry name" value="SYNEMBRYN"/>
    <property type="match status" value="1"/>
</dbReference>
<keyword evidence="5" id="KW-0143">Chaperone</keyword>
<reference evidence="7 8" key="2">
    <citation type="submission" date="2018-11" db="EMBL/GenBank/DDBJ databases">
        <authorList>
            <consortium name="Pathogen Informatics"/>
        </authorList>
    </citation>
    <scope>NUCLEOTIDE SEQUENCE [LARGE SCALE GENOMIC DNA]</scope>
</reference>
<evidence type="ECO:0000313" key="8">
    <source>
        <dbReference type="Proteomes" id="UP000274504"/>
    </source>
</evidence>
<evidence type="ECO:0000313" key="7">
    <source>
        <dbReference type="EMBL" id="VDL18428.1"/>
    </source>
</evidence>
<dbReference type="Proteomes" id="UP000274504">
    <property type="component" value="Unassembled WGS sequence"/>
</dbReference>
<gene>
    <name evidence="7" type="ORF">HDID_LOCUS967</name>
</gene>
<reference evidence="9" key="1">
    <citation type="submission" date="2016-04" db="UniProtKB">
        <authorList>
            <consortium name="WormBaseParasite"/>
        </authorList>
    </citation>
    <scope>IDENTIFICATION</scope>
</reference>
<accession>A0A0R3S9M7</accession>
<dbReference type="GO" id="GO:0001965">
    <property type="term" value="F:G-protein alpha-subunit binding"/>
    <property type="evidence" value="ECO:0007669"/>
    <property type="project" value="TreeGrafter"/>
</dbReference>
<dbReference type="EMBL" id="UYSG01000152">
    <property type="protein sequence ID" value="VDL18428.1"/>
    <property type="molecule type" value="Genomic_DNA"/>
</dbReference>
<sequence length="494" mass="56285">MDLSKISEFRQKKIFSDCTDLLKNHCIENTADLLTCFLILSRDPEYQKRLAESDILCVLIREAGLLPTSPKRPDDCIVSALKCLSNVLFKNASAVQYLRLNHCLDILLERCESQIESPTDLRILQFDMKILFLCSALESASRLEILTSHFESQFFADFLQWSLKADYTTQPQIFDITIDMLKFLFNLCYAKKERDYDQGLYEATFRMLTIIIRDMIVKPVSPKDRKMELELLFPPANLDESLVKVDLHDDSTVTQALMVLVDFLEYQLDQNDKTPARAPQLLSPILTVMATASKANRTIRKYFRMRILPPLGSDVKRLPESGPTLRNRLCNKLTAKLQNDDGTAEATALLIFILCKEKVDRAVKYSGFGNFIGFLSRHGLLTRSSGGKNEDDDTYSPESSDSETEEYRMLKDRVNPVTGRVEPPHHDPMEGLSDEQKEFEAMQLVDKIDKLQRSGLIQPGVMGEDGRVRPVEHVLELVQNIPNEPEKSDGDESD</sequence>
<dbReference type="GO" id="GO:0007186">
    <property type="term" value="P:G protein-coupled receptor signaling pathway"/>
    <property type="evidence" value="ECO:0007669"/>
    <property type="project" value="TreeGrafter"/>
</dbReference>
<dbReference type="GO" id="GO:0005085">
    <property type="term" value="F:guanyl-nucleotide exchange factor activity"/>
    <property type="evidence" value="ECO:0007669"/>
    <property type="project" value="UniProtKB-KW"/>
</dbReference>
<dbReference type="InterPro" id="IPR019318">
    <property type="entry name" value="Gua_nucleotide_exch_fac_Ric8"/>
</dbReference>
<evidence type="ECO:0000256" key="2">
    <source>
        <dbReference type="ARBA" id="ARBA00009049"/>
    </source>
</evidence>
<dbReference type="PANTHER" id="PTHR12425:SF5">
    <property type="entry name" value="SYNEMBRYN"/>
    <property type="match status" value="1"/>
</dbReference>
<dbReference type="OrthoDB" id="5585685at2759"/>
<comment type="similarity">
    <text evidence="2">Belongs to the synembryn family.</text>
</comment>
<dbReference type="PRINTS" id="PR01802">
    <property type="entry name" value="SYNEMBRYN"/>
</dbReference>
<evidence type="ECO:0000313" key="9">
    <source>
        <dbReference type="WBParaSite" id="HDID_0000096601-mRNA-1"/>
    </source>
</evidence>
<evidence type="ECO:0000256" key="5">
    <source>
        <dbReference type="ARBA" id="ARBA00023186"/>
    </source>
</evidence>
<name>A0A0R3S9M7_HYMDI</name>
<keyword evidence="4" id="KW-0344">Guanine-nucleotide releasing factor</keyword>
<dbReference type="WBParaSite" id="HDID_0000096601-mRNA-1">
    <property type="protein sequence ID" value="HDID_0000096601-mRNA-1"/>
    <property type="gene ID" value="HDID_0000096601"/>
</dbReference>
<evidence type="ECO:0000256" key="1">
    <source>
        <dbReference type="ARBA" id="ARBA00004544"/>
    </source>
</evidence>
<protein>
    <submittedName>
        <fullName evidence="9">Synembryn-A</fullName>
    </submittedName>
</protein>
<dbReference type="STRING" id="6216.A0A0R3S9M7"/>
<feature type="compositionally biased region" description="Acidic residues" evidence="6">
    <location>
        <begin position="390"/>
        <end position="404"/>
    </location>
</feature>
<evidence type="ECO:0000256" key="6">
    <source>
        <dbReference type="SAM" id="MobiDB-lite"/>
    </source>
</evidence>
<evidence type="ECO:0000256" key="3">
    <source>
        <dbReference type="ARBA" id="ARBA00022490"/>
    </source>
</evidence>
<dbReference type="InterPro" id="IPR008376">
    <property type="entry name" value="Chaperone_Ric-8_A/B"/>
</dbReference>
<dbReference type="Pfam" id="PF10165">
    <property type="entry name" value="Ric8"/>
    <property type="match status" value="1"/>
</dbReference>
<dbReference type="GO" id="GO:0005938">
    <property type="term" value="C:cell cortex"/>
    <property type="evidence" value="ECO:0007669"/>
    <property type="project" value="UniProtKB-SubCell"/>
</dbReference>
<comment type="subcellular location">
    <subcellularLocation>
        <location evidence="1">Cytoplasm</location>
        <location evidence="1">Cell cortex</location>
    </subcellularLocation>
</comment>
<proteinExistence type="inferred from homology"/>
<keyword evidence="3" id="KW-0963">Cytoplasm</keyword>
<dbReference type="AlphaFoldDB" id="A0A0R3S9M7"/>